<accession>A0ABR2CUG3</accession>
<dbReference type="Gene3D" id="3.10.450.330">
    <property type="match status" value="1"/>
</dbReference>
<dbReference type="InterPro" id="IPR012820">
    <property type="entry name" value="Sucrose_synthase_pln/cyn"/>
</dbReference>
<keyword evidence="11" id="KW-1185">Reference proteome</keyword>
<sequence>MMFSAQGSSRSHCSLLAVLCGGKVSDTKRKQPISDDKPRYPFPVLASSGRLEVQLLNNPSIDEFRHVLESSGPSIVYLQGEQNADIEEIGSLVLGDVDLSTPEALCGLFGSTLPTTVYLEVPNGDKLAEVLHSKGVPYVIYWKNTFSRYEACHFRQALLSVIQSSCSHTWDAFQLAHASFRLYCVRNNNCVSSDSQKQSIRPEPCLLGDPPKIDISRPEVDMQEEESSPENLAAVKIYDDDVTMRFLVCGSPCILDAFLLRSLEDGLNALLSIEIRGSKLHNRASAPPPPLQAGTFSRGVVTMRCEFSTCSSTHMSLLVSGSAQTCFNDQLLENHIKNELIEKDQLVRAQSSSEESKLPPSEPRRSASIACGASVFEVSVKVPTWASQVLRQLAPDVSYRSLVMLGIASIQGLSVASFEKDDAERFLFFCKNPGKDPSLASSLISRTPSWLVPPPPSRKRSEPCKDTKPLNCPIMEGVNGIPRPKASVAAMRPIPHTHRHKMLPFSGFYETERYDGDQGKVNLPVVPVKQPAPVTHRKALSSSYQAQQIISLNPLPLKKHGCGRAPIQVCAEEEFLRDVMQFLILRGHTRLVPQGGLPEFPDAILNAKRLDLFNLYREVVSRGGFHVGNGINWKGQVFSKMRNHTLTNRMTGVGNTLKRHYETYLLEYELAHDDVDGECCLLCHSSAAGDWVNCGVCGEWAHFGCDRRQGLGAFKDYAKTDGLDPKKMAESGLTAVHGLRDRFDEALTSHRRSQTLSLLLRIEGKGKGILQRNQIIQEENEKKLNDGDFSEILRATQEAIVLPPWIALAVRTRPGVWEYIRVNVHALVVEELTVAEYLRFKEDVVDGSTNGEFVLELDFEPFNASVPRPTLSKSIGNGVEFLNRHLSAMLFHDKESMHPLLEFLKFHCHKAKNMMLNDKIENLDSLRHVLRKAEECLDTLPAETPYAEFECEFKELGLERGWGDTVEHVLEMIKLLLDLLEAPDPCSLEKFLGRVPMVFNVVILSPHGYFAQDNVLGYPDTGGQVVYILDQVRALENEMLLRIKRQGLNITPRILIITRLLPDAIGTTCGEQLEKVYGTEYSDILRVPFRTEKGIVRRWISRFEVWPYLETFTEDVAQEISKELQGKPDLIIGNYSDGNIVASLLAHKLGVTQCTIAHALEKTKYPDSDLYWKTVDDKYHFSCQFTADLIAMNHTDFIITSTFQEIAGSKDTVGQYESHTAFTLPSLYRVVHGIDVFDPKFNIVSPGADMSIYFSYTDEKRRLKHFHPEIEDLLYGKVENEEYLCVLDDRNKPILFTMARLDRVKNLSGLVEWYGKNAKLRELVNLVVVGGDRRKESKDLEEKAEMKKMFELIEKYKLNGQLRWISSQMSRVRNGELYRYICDTKGAFVQPALYEAFGLTVVEAMTCGLPTFATCKGGPAEIIVHEESGFHIDPYHGDQAAETIVEFFQKCKKEPSHWNKISEGGLKRIQEKYTWKIYSERLLTLTGVYGFWKHVSELDRRESRRYLEMFYALKYRKLAESVPLTVEE</sequence>
<dbReference type="Pfam" id="PF00862">
    <property type="entry name" value="GT-B_Sucrose_synth"/>
    <property type="match status" value="1"/>
</dbReference>
<proteinExistence type="inferred from homology"/>
<dbReference type="InterPro" id="IPR056736">
    <property type="entry name" value="SUS_EPBD"/>
</dbReference>
<name>A0ABR2CUG3_9ROSI</name>
<organism evidence="10 11">
    <name type="scientific">Hibiscus sabdariffa</name>
    <name type="common">roselle</name>
    <dbReference type="NCBI Taxonomy" id="183260"/>
    <lineage>
        <taxon>Eukaryota</taxon>
        <taxon>Viridiplantae</taxon>
        <taxon>Streptophyta</taxon>
        <taxon>Embryophyta</taxon>
        <taxon>Tracheophyta</taxon>
        <taxon>Spermatophyta</taxon>
        <taxon>Magnoliopsida</taxon>
        <taxon>eudicotyledons</taxon>
        <taxon>Gunneridae</taxon>
        <taxon>Pentapetalae</taxon>
        <taxon>rosids</taxon>
        <taxon>malvids</taxon>
        <taxon>Malvales</taxon>
        <taxon>Malvaceae</taxon>
        <taxon>Malvoideae</taxon>
        <taxon>Hibiscus</taxon>
    </lineage>
</organism>
<comment type="similarity">
    <text evidence="2 7">Belongs to the glycosyltransferase 1 family. Plant sucrose synthase subfamily.</text>
</comment>
<dbReference type="InterPro" id="IPR001606">
    <property type="entry name" value="ARID_dom"/>
</dbReference>
<comment type="catalytic activity">
    <reaction evidence="6 7">
        <text>an NDP-alpha-D-glucose + D-fructose = a ribonucleoside 5'-diphosphate + sucrose + H(+)</text>
        <dbReference type="Rhea" id="RHEA:16241"/>
        <dbReference type="ChEBI" id="CHEBI:15378"/>
        <dbReference type="ChEBI" id="CHEBI:17992"/>
        <dbReference type="ChEBI" id="CHEBI:37721"/>
        <dbReference type="ChEBI" id="CHEBI:57930"/>
        <dbReference type="ChEBI" id="CHEBI:76533"/>
        <dbReference type="EC" id="2.4.1.13"/>
    </reaction>
</comment>
<evidence type="ECO:0000256" key="1">
    <source>
        <dbReference type="ARBA" id="ARBA00002595"/>
    </source>
</evidence>
<comment type="function">
    <text evidence="1 7">Sucrose-cleaving enzyme that provides UDP-glucose and fructose for various metabolic pathways.</text>
</comment>
<dbReference type="InterPro" id="IPR036431">
    <property type="entry name" value="ARID_dom_sf"/>
</dbReference>
<evidence type="ECO:0000313" key="11">
    <source>
        <dbReference type="Proteomes" id="UP001472677"/>
    </source>
</evidence>
<dbReference type="PROSITE" id="PS51011">
    <property type="entry name" value="ARID"/>
    <property type="match status" value="1"/>
</dbReference>
<feature type="region of interest" description="Disordered" evidence="8">
    <location>
        <begin position="450"/>
        <end position="469"/>
    </location>
</feature>
<dbReference type="PANTHER" id="PTHR45839:SF7">
    <property type="entry name" value="SUCROSE SYNTHASE 1"/>
    <property type="match status" value="1"/>
</dbReference>
<dbReference type="Pfam" id="PF00534">
    <property type="entry name" value="Glycos_transf_1"/>
    <property type="match status" value="1"/>
</dbReference>
<dbReference type="Gene3D" id="1.10.150.60">
    <property type="entry name" value="ARID DNA-binding domain"/>
    <property type="match status" value="1"/>
</dbReference>
<evidence type="ECO:0000256" key="7">
    <source>
        <dbReference type="RuleBase" id="RU280817"/>
    </source>
</evidence>
<evidence type="ECO:0000256" key="4">
    <source>
        <dbReference type="ARBA" id="ARBA00022676"/>
    </source>
</evidence>
<dbReference type="PANTHER" id="PTHR45839">
    <property type="match status" value="1"/>
</dbReference>
<dbReference type="Pfam" id="PF24862">
    <property type="entry name" value="SUS_EPBD"/>
    <property type="match status" value="1"/>
</dbReference>
<dbReference type="Proteomes" id="UP001472677">
    <property type="component" value="Unassembled WGS sequence"/>
</dbReference>
<dbReference type="Gene3D" id="1.20.120.1230">
    <property type="match status" value="1"/>
</dbReference>
<evidence type="ECO:0000256" key="8">
    <source>
        <dbReference type="SAM" id="MobiDB-lite"/>
    </source>
</evidence>
<protein>
    <recommendedName>
        <fullName evidence="3 7">Sucrose synthase</fullName>
        <ecNumber evidence="3 7">2.4.1.13</ecNumber>
    </recommendedName>
</protein>
<dbReference type="SUPFAM" id="SSF46774">
    <property type="entry name" value="ARID-like"/>
    <property type="match status" value="1"/>
</dbReference>
<comment type="caution">
    <text evidence="10">The sequence shown here is derived from an EMBL/GenBank/DDBJ whole genome shotgun (WGS) entry which is preliminary data.</text>
</comment>
<dbReference type="Pfam" id="PF24861">
    <property type="entry name" value="SUS_N"/>
    <property type="match status" value="1"/>
</dbReference>
<dbReference type="Pfam" id="PF01388">
    <property type="entry name" value="ARID"/>
    <property type="match status" value="1"/>
</dbReference>
<dbReference type="InterPro" id="IPR000368">
    <property type="entry name" value="Sucrose_synth_GT-B1"/>
</dbReference>
<evidence type="ECO:0000259" key="9">
    <source>
        <dbReference type="PROSITE" id="PS51011"/>
    </source>
</evidence>
<gene>
    <name evidence="10" type="ORF">V6N12_047803</name>
</gene>
<dbReference type="InterPro" id="IPR001296">
    <property type="entry name" value="Glyco_trans_1"/>
</dbReference>
<dbReference type="Gene3D" id="3.40.50.2000">
    <property type="entry name" value="Glycogen Phosphorylase B"/>
    <property type="match status" value="2"/>
</dbReference>
<evidence type="ECO:0000256" key="6">
    <source>
        <dbReference type="ARBA" id="ARBA00049030"/>
    </source>
</evidence>
<evidence type="ECO:0000256" key="5">
    <source>
        <dbReference type="ARBA" id="ARBA00022679"/>
    </source>
</evidence>
<reference evidence="10 11" key="1">
    <citation type="journal article" date="2024" name="G3 (Bethesda)">
        <title>Genome assembly of Hibiscus sabdariffa L. provides insights into metabolisms of medicinal natural products.</title>
        <authorList>
            <person name="Kim T."/>
        </authorList>
    </citation>
    <scope>NUCLEOTIDE SEQUENCE [LARGE SCALE GENOMIC DNA]</scope>
    <source>
        <strain evidence="10">TK-2024</strain>
        <tissue evidence="10">Old leaves</tissue>
    </source>
</reference>
<keyword evidence="5 7" id="KW-0808">Transferase</keyword>
<evidence type="ECO:0000256" key="3">
    <source>
        <dbReference type="ARBA" id="ARBA00012540"/>
    </source>
</evidence>
<dbReference type="NCBIfam" id="TIGR02470">
    <property type="entry name" value="sucr_synth"/>
    <property type="match status" value="1"/>
</dbReference>
<dbReference type="InterPro" id="IPR056735">
    <property type="entry name" value="SUS_N"/>
</dbReference>
<dbReference type="EC" id="2.4.1.13" evidence="3 7"/>
<keyword evidence="4 7" id="KW-0328">Glycosyltransferase</keyword>
<feature type="compositionally biased region" description="Basic and acidic residues" evidence="8">
    <location>
        <begin position="459"/>
        <end position="468"/>
    </location>
</feature>
<dbReference type="CDD" id="cd16100">
    <property type="entry name" value="ARID"/>
    <property type="match status" value="1"/>
</dbReference>
<evidence type="ECO:0000313" key="10">
    <source>
        <dbReference type="EMBL" id="KAK8523277.1"/>
    </source>
</evidence>
<evidence type="ECO:0000256" key="2">
    <source>
        <dbReference type="ARBA" id="ARBA00005894"/>
    </source>
</evidence>
<dbReference type="SMART" id="SM01014">
    <property type="entry name" value="ARID"/>
    <property type="match status" value="1"/>
</dbReference>
<dbReference type="SUPFAM" id="SSF53756">
    <property type="entry name" value="UDP-Glycosyltransferase/glycogen phosphorylase"/>
    <property type="match status" value="1"/>
</dbReference>
<dbReference type="EMBL" id="JBBPBM010000043">
    <property type="protein sequence ID" value="KAK8523277.1"/>
    <property type="molecule type" value="Genomic_DNA"/>
</dbReference>
<feature type="domain" description="ARID" evidence="9">
    <location>
        <begin position="569"/>
        <end position="673"/>
    </location>
</feature>